<dbReference type="AlphaFoldDB" id="B5YK22"/>
<evidence type="ECO:0000313" key="1">
    <source>
        <dbReference type="EMBL" id="ACI21093.1"/>
    </source>
</evidence>
<dbReference type="EMBL" id="CP001147">
    <property type="protein sequence ID" value="ACI21093.1"/>
    <property type="molecule type" value="Genomic_DNA"/>
</dbReference>
<sequence>MKQARLISIVNFSEKNINLFFGIKNAKRQSRPLLRYI</sequence>
<organism evidence="1 2">
    <name type="scientific">Thermodesulfovibrio yellowstonii (strain ATCC 51303 / DSM 11347 / YP87)</name>
    <dbReference type="NCBI Taxonomy" id="289376"/>
    <lineage>
        <taxon>Bacteria</taxon>
        <taxon>Pseudomonadati</taxon>
        <taxon>Nitrospirota</taxon>
        <taxon>Thermodesulfovibrionia</taxon>
        <taxon>Thermodesulfovibrionales</taxon>
        <taxon>Thermodesulfovibrionaceae</taxon>
        <taxon>Thermodesulfovibrio</taxon>
    </lineage>
</organism>
<dbReference type="InParanoid" id="B5YK22"/>
<reference evidence="2" key="1">
    <citation type="submission" date="2008-08" db="EMBL/GenBank/DDBJ databases">
        <title>The complete genome sequence of Thermodesulfovibrio yellowstonii strain ATCC 51303 / DSM 11347 / YP87.</title>
        <authorList>
            <person name="Dodson R.J."/>
            <person name="Durkin A.S."/>
            <person name="Wu M."/>
            <person name="Eisen J."/>
            <person name="Sutton G."/>
        </authorList>
    </citation>
    <scope>NUCLEOTIDE SEQUENCE [LARGE SCALE GENOMIC DNA]</scope>
    <source>
        <strain evidence="2">ATCC 51303 / DSM 11347 / YP87</strain>
    </source>
</reference>
<dbReference type="STRING" id="289376.THEYE_A0745"/>
<dbReference type="HOGENOM" id="CLU_3349823_0_0_0"/>
<keyword evidence="2" id="KW-1185">Reference proteome</keyword>
<protein>
    <submittedName>
        <fullName evidence="1">Uncharacterized protein</fullName>
    </submittedName>
</protein>
<dbReference type="EnsemblBacteria" id="ACI21093">
    <property type="protein sequence ID" value="ACI21093"/>
    <property type="gene ID" value="THEYE_A0745"/>
</dbReference>
<evidence type="ECO:0000313" key="2">
    <source>
        <dbReference type="Proteomes" id="UP000000718"/>
    </source>
</evidence>
<dbReference type="KEGG" id="tye:THEYE_A0745"/>
<proteinExistence type="predicted"/>
<dbReference type="Proteomes" id="UP000000718">
    <property type="component" value="Chromosome"/>
</dbReference>
<reference evidence="1 2" key="2">
    <citation type="journal article" date="2015" name="Genome Announc.">
        <title>Genome Sequence of the Sulfate-Reducing Thermophilic Bacterium Thermodesulfovibrio yellowstonii Strain DSM 11347T (Phylum Nitrospirae).</title>
        <authorList>
            <person name="Bhatnagar S."/>
            <person name="Badger J.H."/>
            <person name="Madupu R."/>
            <person name="Khouri H.M."/>
            <person name="O'Connor E.M."/>
            <person name="Robb F.T."/>
            <person name="Ward N.L."/>
            <person name="Eisen J.A."/>
        </authorList>
    </citation>
    <scope>NUCLEOTIDE SEQUENCE [LARGE SCALE GENOMIC DNA]</scope>
    <source>
        <strain evidence="2">ATCC 51303 / DSM 11347 / YP87</strain>
    </source>
</reference>
<accession>B5YK22</accession>
<gene>
    <name evidence="1" type="ordered locus">THEYE_A0745</name>
</gene>
<name>B5YK22_THEYD</name>